<comment type="caution">
    <text evidence="1">The sequence shown here is derived from an EMBL/GenBank/DDBJ whole genome shotgun (WGS) entry which is preliminary data.</text>
</comment>
<dbReference type="EMBL" id="BAAATL010000002">
    <property type="protein sequence ID" value="GAA2467296.1"/>
    <property type="molecule type" value="Genomic_DNA"/>
</dbReference>
<keyword evidence="2" id="KW-1185">Reference proteome</keyword>
<reference evidence="2" key="1">
    <citation type="journal article" date="2019" name="Int. J. Syst. Evol. Microbiol.">
        <title>The Global Catalogue of Microorganisms (GCM) 10K type strain sequencing project: providing services to taxonomists for standard genome sequencing and annotation.</title>
        <authorList>
            <consortium name="The Broad Institute Genomics Platform"/>
            <consortium name="The Broad Institute Genome Sequencing Center for Infectious Disease"/>
            <person name="Wu L."/>
            <person name="Ma J."/>
        </authorList>
    </citation>
    <scope>NUCLEOTIDE SEQUENCE [LARGE SCALE GENOMIC DNA]</scope>
    <source>
        <strain evidence="2">JCM 6923</strain>
    </source>
</reference>
<name>A0ABP5XUV5_9ACTN</name>
<protein>
    <submittedName>
        <fullName evidence="1">Uncharacterized protein</fullName>
    </submittedName>
</protein>
<gene>
    <name evidence="1" type="ORF">GCM10010422_05600</name>
</gene>
<accession>A0ABP5XUV5</accession>
<sequence length="88" mass="9162">MARATGTAAAVCGSAMRQEADSAKRSCKASPFMEQAVLLSTVGMVRARSSEMVGGLRPGPSPRYLAPYPARRPASRAGALCYGAEADR</sequence>
<evidence type="ECO:0000313" key="2">
    <source>
        <dbReference type="Proteomes" id="UP001501721"/>
    </source>
</evidence>
<organism evidence="1 2">
    <name type="scientific">Streptomyces graminearus</name>
    <dbReference type="NCBI Taxonomy" id="284030"/>
    <lineage>
        <taxon>Bacteria</taxon>
        <taxon>Bacillati</taxon>
        <taxon>Actinomycetota</taxon>
        <taxon>Actinomycetes</taxon>
        <taxon>Kitasatosporales</taxon>
        <taxon>Streptomycetaceae</taxon>
        <taxon>Streptomyces</taxon>
    </lineage>
</organism>
<proteinExistence type="predicted"/>
<dbReference type="Proteomes" id="UP001501721">
    <property type="component" value="Unassembled WGS sequence"/>
</dbReference>
<evidence type="ECO:0000313" key="1">
    <source>
        <dbReference type="EMBL" id="GAA2467296.1"/>
    </source>
</evidence>